<feature type="region of interest" description="Disordered" evidence="1">
    <location>
        <begin position="101"/>
        <end position="147"/>
    </location>
</feature>
<keyword evidence="2" id="KW-0732">Signal</keyword>
<evidence type="ECO:0000313" key="4">
    <source>
        <dbReference type="Proteomes" id="UP000548476"/>
    </source>
</evidence>
<evidence type="ECO:0000256" key="2">
    <source>
        <dbReference type="SAM" id="SignalP"/>
    </source>
</evidence>
<feature type="compositionally biased region" description="Acidic residues" evidence="1">
    <location>
        <begin position="120"/>
        <end position="132"/>
    </location>
</feature>
<proteinExistence type="predicted"/>
<organism evidence="3 4">
    <name type="scientific">Phytomonospora endophytica</name>
    <dbReference type="NCBI Taxonomy" id="714109"/>
    <lineage>
        <taxon>Bacteria</taxon>
        <taxon>Bacillati</taxon>
        <taxon>Actinomycetota</taxon>
        <taxon>Actinomycetes</taxon>
        <taxon>Micromonosporales</taxon>
        <taxon>Micromonosporaceae</taxon>
        <taxon>Phytomonospora</taxon>
    </lineage>
</organism>
<feature type="compositionally biased region" description="Basic and acidic residues" evidence="1">
    <location>
        <begin position="186"/>
        <end position="205"/>
    </location>
</feature>
<feature type="region of interest" description="Disordered" evidence="1">
    <location>
        <begin position="186"/>
        <end position="208"/>
    </location>
</feature>
<dbReference type="Proteomes" id="UP000548476">
    <property type="component" value="Unassembled WGS sequence"/>
</dbReference>
<dbReference type="RefSeq" id="WP_184789474.1">
    <property type="nucleotide sequence ID" value="NZ_BONT01000033.1"/>
</dbReference>
<accession>A0A841FLA6</accession>
<dbReference type="PROSITE" id="PS51257">
    <property type="entry name" value="PROKAR_LIPOPROTEIN"/>
    <property type="match status" value="1"/>
</dbReference>
<name>A0A841FLA6_9ACTN</name>
<gene>
    <name evidence="3" type="ORF">HNR73_004515</name>
</gene>
<keyword evidence="4" id="KW-1185">Reference proteome</keyword>
<feature type="signal peptide" evidence="2">
    <location>
        <begin position="1"/>
        <end position="23"/>
    </location>
</feature>
<comment type="caution">
    <text evidence="3">The sequence shown here is derived from an EMBL/GenBank/DDBJ whole genome shotgun (WGS) entry which is preliminary data.</text>
</comment>
<sequence>MRSRVYRLLPVVLIGALALVGCSGDDGGDGKPTGAKEAWLEGNKSDAELDQVIARLTRQCMEGKGFTVHPDGGMVGGEQWVFNPDEIITENQGMTPTLEEAQKNGYGMDPRGPGPGGEPSEGESEAPTDDPSGDASGLPGGPEEEYDDSFYTKLTDEERDAYYIALEGVNKEKLWEEYYKEMEEKGETDDMKMEEPEYPNHEKVTLPDGTTRQFPTQGCTAEVNTQVFPDGIGVYTEKEYYALDKFSILIWDELREGPDMQALNESWASCMTGRGFDDLESPDDAYEKANELYYGPSQVIESEDGGSATTYVGDPDEFEMPTDEEMDEAKEKEIKLAVAHVECDQESGYSTGQAELMKGALDTYLVDYETELFGWYEYVTAALGTAQGLLKE</sequence>
<dbReference type="EMBL" id="JACHGT010000009">
    <property type="protein sequence ID" value="MBB6036644.1"/>
    <property type="molecule type" value="Genomic_DNA"/>
</dbReference>
<dbReference type="AlphaFoldDB" id="A0A841FLA6"/>
<evidence type="ECO:0000256" key="1">
    <source>
        <dbReference type="SAM" id="MobiDB-lite"/>
    </source>
</evidence>
<protein>
    <submittedName>
        <fullName evidence="3">Uncharacterized protein</fullName>
    </submittedName>
</protein>
<feature type="chain" id="PRO_5039062166" evidence="2">
    <location>
        <begin position="24"/>
        <end position="392"/>
    </location>
</feature>
<reference evidence="3 4" key="1">
    <citation type="submission" date="2020-08" db="EMBL/GenBank/DDBJ databases">
        <title>Genomic Encyclopedia of Type Strains, Phase IV (KMG-IV): sequencing the most valuable type-strain genomes for metagenomic binning, comparative biology and taxonomic classification.</title>
        <authorList>
            <person name="Goeker M."/>
        </authorList>
    </citation>
    <scope>NUCLEOTIDE SEQUENCE [LARGE SCALE GENOMIC DNA]</scope>
    <source>
        <strain evidence="3 4">YIM 65646</strain>
    </source>
</reference>
<evidence type="ECO:0000313" key="3">
    <source>
        <dbReference type="EMBL" id="MBB6036644.1"/>
    </source>
</evidence>